<organism evidence="2 3">
    <name type="scientific">Cupriavidus basilensis OR16</name>
    <dbReference type="NCBI Taxonomy" id="1127483"/>
    <lineage>
        <taxon>Bacteria</taxon>
        <taxon>Pseudomonadati</taxon>
        <taxon>Pseudomonadota</taxon>
        <taxon>Betaproteobacteria</taxon>
        <taxon>Burkholderiales</taxon>
        <taxon>Burkholderiaceae</taxon>
        <taxon>Cupriavidus</taxon>
    </lineage>
</organism>
<feature type="domain" description="HD-GYP" evidence="1">
    <location>
        <begin position="3"/>
        <end position="200"/>
    </location>
</feature>
<dbReference type="CDD" id="cd00077">
    <property type="entry name" value="HDc"/>
    <property type="match status" value="1"/>
</dbReference>
<accession>H1S4H7</accession>
<dbReference type="SUPFAM" id="SSF109604">
    <property type="entry name" value="HD-domain/PDEase-like"/>
    <property type="match status" value="1"/>
</dbReference>
<protein>
    <submittedName>
        <fullName evidence="2">Metal-dependent phosphohydrolase</fullName>
    </submittedName>
</protein>
<dbReference type="InterPro" id="IPR003607">
    <property type="entry name" value="HD/PDEase_dom"/>
</dbReference>
<dbReference type="InterPro" id="IPR052020">
    <property type="entry name" value="Cyclic_di-GMP/3'3'-cGAMP_PDE"/>
</dbReference>
<dbReference type="AlphaFoldDB" id="H1S4H7"/>
<dbReference type="SMART" id="SM00471">
    <property type="entry name" value="HDc"/>
    <property type="match status" value="1"/>
</dbReference>
<dbReference type="PATRIC" id="fig|1127483.3.peg.2700"/>
<dbReference type="OrthoDB" id="9774747at2"/>
<dbReference type="PANTHER" id="PTHR45228">
    <property type="entry name" value="CYCLIC DI-GMP PHOSPHODIESTERASE TM_0186-RELATED"/>
    <property type="match status" value="1"/>
</dbReference>
<dbReference type="Proteomes" id="UP000005808">
    <property type="component" value="Unassembled WGS sequence"/>
</dbReference>
<comment type="caution">
    <text evidence="2">The sequence shown here is derived from an EMBL/GenBank/DDBJ whole genome shotgun (WGS) entry which is preliminary data.</text>
</comment>
<dbReference type="GO" id="GO:0008081">
    <property type="term" value="F:phosphoric diester hydrolase activity"/>
    <property type="evidence" value="ECO:0007669"/>
    <property type="project" value="UniProtKB-ARBA"/>
</dbReference>
<name>H1S4H7_9BURK</name>
<proteinExistence type="predicted"/>
<dbReference type="Pfam" id="PF13487">
    <property type="entry name" value="HD_5"/>
    <property type="match status" value="1"/>
</dbReference>
<evidence type="ECO:0000313" key="3">
    <source>
        <dbReference type="Proteomes" id="UP000005808"/>
    </source>
</evidence>
<dbReference type="PROSITE" id="PS51832">
    <property type="entry name" value="HD_GYP"/>
    <property type="match status" value="1"/>
</dbReference>
<dbReference type="RefSeq" id="WP_006158314.1">
    <property type="nucleotide sequence ID" value="NZ_AHJE01000031.1"/>
</dbReference>
<dbReference type="PROSITE" id="PS51257">
    <property type="entry name" value="PROKAR_LIPOPROTEIN"/>
    <property type="match status" value="1"/>
</dbReference>
<keyword evidence="2" id="KW-0378">Hydrolase</keyword>
<gene>
    <name evidence="2" type="ORF">OR16_13479</name>
</gene>
<dbReference type="EMBL" id="AHJE01000031">
    <property type="protein sequence ID" value="EHP42533.1"/>
    <property type="molecule type" value="Genomic_DNA"/>
</dbReference>
<evidence type="ECO:0000313" key="2">
    <source>
        <dbReference type="EMBL" id="EHP42533.1"/>
    </source>
</evidence>
<dbReference type="InterPro" id="IPR037522">
    <property type="entry name" value="HD_GYP_dom"/>
</dbReference>
<sequence>MTKNHHAVVTLASLTLAGCLRYPHASGHLVRTATIAACLADLVGLDAAHCERIRLVTPVHDVGKLAIPDAVLLKPGKLLAEERQVIERHPEIGANILAGSAHALMRLASQVAHHHHERFDGTGYPCGLAGNDIPLAARIVAVADAFDAMTEARCYRPCMSDDDALSIVSAGSGTHYDPDVTNVFLANIAQVLHSRKSAQALLGAGSEMAVVARFYGLSRGALRRIPRQAMRQAMA</sequence>
<dbReference type="Gene3D" id="1.10.3210.10">
    <property type="entry name" value="Hypothetical protein af1432"/>
    <property type="match status" value="1"/>
</dbReference>
<evidence type="ECO:0000259" key="1">
    <source>
        <dbReference type="PROSITE" id="PS51832"/>
    </source>
</evidence>
<reference evidence="2 3" key="1">
    <citation type="journal article" date="2012" name="J. Bacteriol.">
        <title>De Novo Genome Project of Cupriavidus basilensis OR16.</title>
        <authorList>
            <person name="Cserhati M."/>
            <person name="Kriszt B."/>
            <person name="Szoboszlay S."/>
            <person name="Toth A."/>
            <person name="Szabo I."/>
            <person name="Tancsics A."/>
            <person name="Nagy I."/>
            <person name="Horvath B."/>
            <person name="Nagy I."/>
            <person name="Kukolya J."/>
        </authorList>
    </citation>
    <scope>NUCLEOTIDE SEQUENCE [LARGE SCALE GENOMIC DNA]</scope>
    <source>
        <strain evidence="2 3">OR16</strain>
    </source>
</reference>